<dbReference type="AlphaFoldDB" id="A0A4C1VX60"/>
<accession>A0A4C1VX60</accession>
<reference evidence="1 2" key="1">
    <citation type="journal article" date="2019" name="Commun. Biol.">
        <title>The bagworm genome reveals a unique fibroin gene that provides high tensile strength.</title>
        <authorList>
            <person name="Kono N."/>
            <person name="Nakamura H."/>
            <person name="Ohtoshi R."/>
            <person name="Tomita M."/>
            <person name="Numata K."/>
            <person name="Arakawa K."/>
        </authorList>
    </citation>
    <scope>NUCLEOTIDE SEQUENCE [LARGE SCALE GENOMIC DNA]</scope>
</reference>
<proteinExistence type="predicted"/>
<keyword evidence="2" id="KW-1185">Reference proteome</keyword>
<organism evidence="1 2">
    <name type="scientific">Eumeta variegata</name>
    <name type="common">Bagworm moth</name>
    <name type="synonym">Eumeta japonica</name>
    <dbReference type="NCBI Taxonomy" id="151549"/>
    <lineage>
        <taxon>Eukaryota</taxon>
        <taxon>Metazoa</taxon>
        <taxon>Ecdysozoa</taxon>
        <taxon>Arthropoda</taxon>
        <taxon>Hexapoda</taxon>
        <taxon>Insecta</taxon>
        <taxon>Pterygota</taxon>
        <taxon>Neoptera</taxon>
        <taxon>Endopterygota</taxon>
        <taxon>Lepidoptera</taxon>
        <taxon>Glossata</taxon>
        <taxon>Ditrysia</taxon>
        <taxon>Tineoidea</taxon>
        <taxon>Psychidae</taxon>
        <taxon>Oiketicinae</taxon>
        <taxon>Eumeta</taxon>
    </lineage>
</organism>
<dbReference type="EMBL" id="BGZK01000434">
    <property type="protein sequence ID" value="GBP43383.1"/>
    <property type="molecule type" value="Genomic_DNA"/>
</dbReference>
<name>A0A4C1VX60_EUMVA</name>
<protein>
    <submittedName>
        <fullName evidence="1">Uncharacterized protein</fullName>
    </submittedName>
</protein>
<comment type="caution">
    <text evidence="1">The sequence shown here is derived from an EMBL/GenBank/DDBJ whole genome shotgun (WGS) entry which is preliminary data.</text>
</comment>
<gene>
    <name evidence="1" type="ORF">EVAR_34299_1</name>
</gene>
<evidence type="ECO:0000313" key="1">
    <source>
        <dbReference type="EMBL" id="GBP43383.1"/>
    </source>
</evidence>
<evidence type="ECO:0000313" key="2">
    <source>
        <dbReference type="Proteomes" id="UP000299102"/>
    </source>
</evidence>
<dbReference type="Proteomes" id="UP000299102">
    <property type="component" value="Unassembled WGS sequence"/>
</dbReference>
<sequence>MCRTFTDQKAPEKFDVIFRCQPRGCRQSYWTLLIDIEMPSTRDSSTRGPLGSPRHRESQEVPTWLGNYDSHQCAVSAPGVKPFERCGALSIGWTSRVSKGRVLAEGAQGRPFGASDLIELGVVQFFFFAKLPLPRGRRIKNLLWAVHATGRTGCIQLERIKHEKPHDLIAVNPKALTISSEAAGYIGMLSARDCHMGA</sequence>